<protein>
    <submittedName>
        <fullName evidence="1">Uncharacterized protein</fullName>
    </submittedName>
</protein>
<name>A0AAV0QGY6_9ROSI</name>
<sequence>MYIPHQIHKQSINENRLVPSEIPLQPLHPNHNLLIDTDGENRVVVPLLQPFLLPLAAAAAAFNQDIVLAAGLGESSFSGIQSAPRTVLLPRNQAHFGGGRRRPQQFLGQNGGFVGQVAEDEGNFGIDQNDDVEPVEGFRAGVVAGGGEIPIDVEFGIGSAGVDRAAALLLAEEAGAGVELEGGRAVGDGEPLLGRGLEAGPCDG</sequence>
<dbReference type="PROSITE" id="PS00630">
    <property type="entry name" value="IMP_2"/>
    <property type="match status" value="1"/>
</dbReference>
<organism evidence="1 2">
    <name type="scientific">Linum tenue</name>
    <dbReference type="NCBI Taxonomy" id="586396"/>
    <lineage>
        <taxon>Eukaryota</taxon>
        <taxon>Viridiplantae</taxon>
        <taxon>Streptophyta</taxon>
        <taxon>Embryophyta</taxon>
        <taxon>Tracheophyta</taxon>
        <taxon>Spermatophyta</taxon>
        <taxon>Magnoliopsida</taxon>
        <taxon>eudicotyledons</taxon>
        <taxon>Gunneridae</taxon>
        <taxon>Pentapetalae</taxon>
        <taxon>rosids</taxon>
        <taxon>fabids</taxon>
        <taxon>Malpighiales</taxon>
        <taxon>Linaceae</taxon>
        <taxon>Linum</taxon>
    </lineage>
</organism>
<gene>
    <name evidence="1" type="ORF">LITE_LOCUS43201</name>
</gene>
<keyword evidence="2" id="KW-1185">Reference proteome</keyword>
<dbReference type="InterPro" id="IPR020550">
    <property type="entry name" value="Inositol_monophosphatase_CS"/>
</dbReference>
<dbReference type="GO" id="GO:0046854">
    <property type="term" value="P:phosphatidylinositol phosphate biosynthetic process"/>
    <property type="evidence" value="ECO:0007669"/>
    <property type="project" value="InterPro"/>
</dbReference>
<dbReference type="Proteomes" id="UP001154282">
    <property type="component" value="Unassembled WGS sequence"/>
</dbReference>
<evidence type="ECO:0000313" key="1">
    <source>
        <dbReference type="EMBL" id="CAI0544478.1"/>
    </source>
</evidence>
<reference evidence="1" key="1">
    <citation type="submission" date="2022-08" db="EMBL/GenBank/DDBJ databases">
        <authorList>
            <person name="Gutierrez-Valencia J."/>
        </authorList>
    </citation>
    <scope>NUCLEOTIDE SEQUENCE</scope>
</reference>
<comment type="caution">
    <text evidence="1">The sequence shown here is derived from an EMBL/GenBank/DDBJ whole genome shotgun (WGS) entry which is preliminary data.</text>
</comment>
<proteinExistence type="predicted"/>
<dbReference type="EMBL" id="CAMGYJ010000009">
    <property type="protein sequence ID" value="CAI0544478.1"/>
    <property type="molecule type" value="Genomic_DNA"/>
</dbReference>
<accession>A0AAV0QGY6</accession>
<dbReference type="AlphaFoldDB" id="A0AAV0QGY6"/>
<evidence type="ECO:0000313" key="2">
    <source>
        <dbReference type="Proteomes" id="UP001154282"/>
    </source>
</evidence>